<feature type="compositionally biased region" description="Basic residues" evidence="1">
    <location>
        <begin position="93"/>
        <end position="112"/>
    </location>
</feature>
<dbReference type="AlphaFoldDB" id="A0A1G1W9V6"/>
<proteinExistence type="predicted"/>
<evidence type="ECO:0000313" key="3">
    <source>
        <dbReference type="Proteomes" id="UP000176631"/>
    </source>
</evidence>
<gene>
    <name evidence="2" type="ORF">A2172_01065</name>
</gene>
<dbReference type="EMBL" id="MHCP01000015">
    <property type="protein sequence ID" value="OGY24117.1"/>
    <property type="molecule type" value="Genomic_DNA"/>
</dbReference>
<evidence type="ECO:0000256" key="1">
    <source>
        <dbReference type="SAM" id="MobiDB-lite"/>
    </source>
</evidence>
<organism evidence="2 3">
    <name type="scientific">Candidatus Woykebacteria bacterium RBG_13_40_15</name>
    <dbReference type="NCBI Taxonomy" id="1802593"/>
    <lineage>
        <taxon>Bacteria</taxon>
        <taxon>Candidatus Woykeibacteriota</taxon>
    </lineage>
</organism>
<reference evidence="2 3" key="1">
    <citation type="journal article" date="2016" name="Nat. Commun.">
        <title>Thousands of microbial genomes shed light on interconnected biogeochemical processes in an aquifer system.</title>
        <authorList>
            <person name="Anantharaman K."/>
            <person name="Brown C.T."/>
            <person name="Hug L.A."/>
            <person name="Sharon I."/>
            <person name="Castelle C.J."/>
            <person name="Probst A.J."/>
            <person name="Thomas B.C."/>
            <person name="Singh A."/>
            <person name="Wilkins M.J."/>
            <person name="Karaoz U."/>
            <person name="Brodie E.L."/>
            <person name="Williams K.H."/>
            <person name="Hubbard S.S."/>
            <person name="Banfield J.F."/>
        </authorList>
    </citation>
    <scope>NUCLEOTIDE SEQUENCE [LARGE SCALE GENOMIC DNA]</scope>
</reference>
<dbReference type="Proteomes" id="UP000176631">
    <property type="component" value="Unassembled WGS sequence"/>
</dbReference>
<protein>
    <submittedName>
        <fullName evidence="2">Uncharacterized protein</fullName>
    </submittedName>
</protein>
<name>A0A1G1W9V6_9BACT</name>
<feature type="compositionally biased region" description="Basic and acidic residues" evidence="1">
    <location>
        <begin position="74"/>
        <end position="92"/>
    </location>
</feature>
<feature type="region of interest" description="Disordered" evidence="1">
    <location>
        <begin position="74"/>
        <end position="112"/>
    </location>
</feature>
<sequence length="112" mass="12793">MIALPVSKIAAEIALENADGYLYENVKGHPKIGENHWEPARQHLSNARKLQDNGDWLGVEREAREIITAINKAVRDAASRNTERSLKKDVKQRGRSRVPKSRFRGHGRHSRY</sequence>
<comment type="caution">
    <text evidence="2">The sequence shown here is derived from an EMBL/GenBank/DDBJ whole genome shotgun (WGS) entry which is preliminary data.</text>
</comment>
<accession>A0A1G1W9V6</accession>
<evidence type="ECO:0000313" key="2">
    <source>
        <dbReference type="EMBL" id="OGY24117.1"/>
    </source>
</evidence>